<dbReference type="Gene3D" id="2.60.40.10">
    <property type="entry name" value="Immunoglobulins"/>
    <property type="match status" value="4"/>
</dbReference>
<proteinExistence type="predicted"/>
<dbReference type="NCBIfam" id="TIGR04183">
    <property type="entry name" value="Por_Secre_tail"/>
    <property type="match status" value="1"/>
</dbReference>
<dbReference type="PROSITE" id="PS50268">
    <property type="entry name" value="CADHERIN_2"/>
    <property type="match status" value="1"/>
</dbReference>
<dbReference type="SMART" id="SM00112">
    <property type="entry name" value="CA"/>
    <property type="match status" value="3"/>
</dbReference>
<dbReference type="EMBL" id="FXTP01000003">
    <property type="protein sequence ID" value="SMO49884.1"/>
    <property type="molecule type" value="Genomic_DNA"/>
</dbReference>
<protein>
    <submittedName>
        <fullName evidence="3">Por secretion system C-terminal sorting domain-containing protein</fullName>
    </submittedName>
</protein>
<dbReference type="GO" id="GO:0007156">
    <property type="term" value="P:homophilic cell adhesion via plasma membrane adhesion molecules"/>
    <property type="evidence" value="ECO:0007669"/>
    <property type="project" value="InterPro"/>
</dbReference>
<dbReference type="InterPro" id="IPR008965">
    <property type="entry name" value="CBM2/CBM3_carb-bd_dom_sf"/>
</dbReference>
<organism evidence="3 4">
    <name type="scientific">Gracilimonas mengyeensis</name>
    <dbReference type="NCBI Taxonomy" id="1302730"/>
    <lineage>
        <taxon>Bacteria</taxon>
        <taxon>Pseudomonadati</taxon>
        <taxon>Balneolota</taxon>
        <taxon>Balneolia</taxon>
        <taxon>Balneolales</taxon>
        <taxon>Balneolaceae</taxon>
        <taxon>Gracilimonas</taxon>
    </lineage>
</organism>
<reference evidence="3 4" key="1">
    <citation type="submission" date="2017-05" db="EMBL/GenBank/DDBJ databases">
        <authorList>
            <person name="Varghese N."/>
            <person name="Submissions S."/>
        </authorList>
    </citation>
    <scope>NUCLEOTIDE SEQUENCE [LARGE SCALE GENOMIC DNA]</scope>
    <source>
        <strain evidence="3 4">DSM 21985</strain>
    </source>
</reference>
<dbReference type="GO" id="GO:0030246">
    <property type="term" value="F:carbohydrate binding"/>
    <property type="evidence" value="ECO:0007669"/>
    <property type="project" value="InterPro"/>
</dbReference>
<feature type="chain" id="PRO_5022113228" evidence="1">
    <location>
        <begin position="22"/>
        <end position="615"/>
    </location>
</feature>
<feature type="domain" description="Cadherin" evidence="2">
    <location>
        <begin position="329"/>
        <end position="433"/>
    </location>
</feature>
<gene>
    <name evidence="3" type="ORF">SAMN06265219_10317</name>
</gene>
<evidence type="ECO:0000313" key="3">
    <source>
        <dbReference type="EMBL" id="SMO49884.1"/>
    </source>
</evidence>
<evidence type="ECO:0000256" key="1">
    <source>
        <dbReference type="SAM" id="SignalP"/>
    </source>
</evidence>
<dbReference type="Proteomes" id="UP000317557">
    <property type="component" value="Unassembled WGS sequence"/>
</dbReference>
<sequence length="615" mass="65115">MNIKYLLSLLFAFLLTQISVAQVVELDFGGDIIGMPGDTVEINVTADFKSYESDSYSFEFNYDTTLISVSEDDVYNGAGVSGIFNANEPEKGRIKFGAYGGTISGELILFTIEAILKDNGESSEGFNFSIIDVGYDGSTRLQTNITAPYNLSVSVVDEIPNQKPEFQGALSDTTTKAGSVLNFTYTAQDPEGDALNFSLGEGAPENASIDSETGEFTWVTTEGIFKIEAIVSDGELSDTTYSTVIVDANSAPEFTNVLQDTTVDAGSTLEFTFTADDPDGNTLSYSLADDSPAGAEIDPTTGEFSWETSATGTFDVTAIVTDGAYSDSTTATVTVAVLNNAPEFTAVLPDTTIDTGSTLTFTYEAEDADGDDIVYSLLDTAPTGATINETTGELNWESETGEYSFSVVISDGSLSDTTTAAVTVEVPNNAPTFGTALTSSATLNEGELFEFTYVAVDPEGSEVSYSIVEGPEGATINSETGVFTWTPEDGQDGEQTITVEASDGVNSVTTSATVNVNDTISNELAGTPGSFALNQNYPNPFNPTTNISYDVAEAATVQLEVYNALGQKVTTLVNRQQGAGTYTVTFDANNLTSGIYLMKLKAGSFTETKKMLLMK</sequence>
<dbReference type="InterPro" id="IPR002126">
    <property type="entry name" value="Cadherin-like_dom"/>
</dbReference>
<dbReference type="InterPro" id="IPR026444">
    <property type="entry name" value="Secre_tail"/>
</dbReference>
<keyword evidence="4" id="KW-1185">Reference proteome</keyword>
<dbReference type="CDD" id="cd11304">
    <property type="entry name" value="Cadherin_repeat"/>
    <property type="match status" value="1"/>
</dbReference>
<dbReference type="Pfam" id="PF05345">
    <property type="entry name" value="He_PIG"/>
    <property type="match status" value="4"/>
</dbReference>
<dbReference type="Gene3D" id="2.60.40.4070">
    <property type="match status" value="1"/>
</dbReference>
<feature type="signal peptide" evidence="1">
    <location>
        <begin position="1"/>
        <end position="21"/>
    </location>
</feature>
<name>A0A521BRV6_9BACT</name>
<dbReference type="InterPro" id="IPR015919">
    <property type="entry name" value="Cadherin-like_sf"/>
</dbReference>
<dbReference type="InterPro" id="IPR013783">
    <property type="entry name" value="Ig-like_fold"/>
</dbReference>
<dbReference type="SUPFAM" id="SSF49384">
    <property type="entry name" value="Carbohydrate-binding domain"/>
    <property type="match status" value="1"/>
</dbReference>
<evidence type="ECO:0000313" key="4">
    <source>
        <dbReference type="Proteomes" id="UP000317557"/>
    </source>
</evidence>
<dbReference type="OrthoDB" id="862563at2"/>
<accession>A0A521BRV6</accession>
<dbReference type="SUPFAM" id="SSF49313">
    <property type="entry name" value="Cadherin-like"/>
    <property type="match status" value="4"/>
</dbReference>
<dbReference type="RefSeq" id="WP_142453456.1">
    <property type="nucleotide sequence ID" value="NZ_FXTP01000003.1"/>
</dbReference>
<dbReference type="AlphaFoldDB" id="A0A521BRV6"/>
<dbReference type="Pfam" id="PF18962">
    <property type="entry name" value="Por_Secre_tail"/>
    <property type="match status" value="1"/>
</dbReference>
<dbReference type="GO" id="GO:0005509">
    <property type="term" value="F:calcium ion binding"/>
    <property type="evidence" value="ECO:0007669"/>
    <property type="project" value="InterPro"/>
</dbReference>
<dbReference type="GO" id="GO:0016020">
    <property type="term" value="C:membrane"/>
    <property type="evidence" value="ECO:0007669"/>
    <property type="project" value="InterPro"/>
</dbReference>
<keyword evidence="1" id="KW-0732">Signal</keyword>
<evidence type="ECO:0000259" key="2">
    <source>
        <dbReference type="PROSITE" id="PS50268"/>
    </source>
</evidence>